<evidence type="ECO:0000256" key="9">
    <source>
        <dbReference type="ARBA" id="ARBA00011841"/>
    </source>
</evidence>
<evidence type="ECO:0000256" key="13">
    <source>
        <dbReference type="ARBA" id="ARBA00022553"/>
    </source>
</evidence>
<evidence type="ECO:0000259" key="33">
    <source>
        <dbReference type="Pfam" id="PF00082"/>
    </source>
</evidence>
<dbReference type="PANTHER" id="PTHR43806">
    <property type="entry name" value="PEPTIDASE S8"/>
    <property type="match status" value="1"/>
</dbReference>
<evidence type="ECO:0000259" key="35">
    <source>
        <dbReference type="Pfam" id="PF18459"/>
    </source>
</evidence>
<keyword evidence="14" id="KW-0765">Sulfation</keyword>
<evidence type="ECO:0000256" key="22">
    <source>
        <dbReference type="ARBA" id="ARBA00022837"/>
    </source>
</evidence>
<comment type="similarity">
    <text evidence="8 31">Belongs to the peptidase S8 family.</text>
</comment>
<feature type="active site" description="Charge relay system" evidence="31">
    <location>
        <position position="353"/>
    </location>
</feature>
<sequence length="805" mass="84247">MVEGKPYRYGLIVAGLCVVALGLFVMTQERPQVYATLWVMGATMVCAGTAWSLCQCYPKVIVTPEIAKERLEGLAKDERAQPSSRGQELSSSILPPEARRGCAVEHLEKSERSVNLPLVPFSLRGAQRAGEVRRMARAALWIGWTLCLAASLAVCAQDYTEEDDEMILDLIREDGTQPETGEEPAAEFLRCNKEAWRIPGQYLVILQPGTHESQVQRTTRRLRAKAARRGYLVDILRTYSGALQGFLVKMSRDVLHLAVRLPHVQYVEEDSSIFAQSAPWNLQRLLQPYGGISENGTYSPPNDGGLAQVYLMDGGVQSSHREVEGRVLITDFDSVPEEDGVRVHRQASQCDSHGTHLAGVLTGTDSGVAPGAAVSLVRVLNCQGKGSVSGALAGLEYIRAALLARPAAGGVVVLLPFAGGSSRSLNAACREAVAGGAVLVAAAGNYRDDACRYSPASEPEVITVGAVNSADQLMSQGAGGTNFGRCVDLFAPGDDVVSASSDCSTCFTSRSGSSQAAAHAAGVAAVLLSSNRMASPVQVLQTMLHHSVSNAINLLSLPETHRLTTPNLVAAMATAGAPSGGELLCRSVWSERSGLASEDRVAARCRLGEEMMGCSGYSPDGVRGGETIAVSGGRMECVAVNGPAGNGVHAVARCCAVAGLQCQAHASARPGGDAQCTGQQHHLTGCTTWSESEVLSDSRPRHGLGGRCEAPEGVASHAVCCHAPALQCQLLEDTSAQSEQMELACPAGWTLTDCSAVSQGSAVAGPVAKGNSCRVRSITGLGGAAAVAVCCRVAPPRQPAPSSSP</sequence>
<evidence type="ECO:0000256" key="12">
    <source>
        <dbReference type="ARBA" id="ARBA00022548"/>
    </source>
</evidence>
<keyword evidence="27" id="KW-0753">Steroid metabolism</keyword>
<dbReference type="GO" id="GO:0006915">
    <property type="term" value="P:apoptotic process"/>
    <property type="evidence" value="ECO:0007669"/>
    <property type="project" value="UniProtKB-KW"/>
</dbReference>
<dbReference type="InterPro" id="IPR015500">
    <property type="entry name" value="Peptidase_S8_subtilisin-rel"/>
</dbReference>
<keyword evidence="22" id="KW-0106">Calcium</keyword>
<evidence type="ECO:0000256" key="14">
    <source>
        <dbReference type="ARBA" id="ARBA00022641"/>
    </source>
</evidence>
<feature type="transmembrane region" description="Helical" evidence="32">
    <location>
        <begin position="33"/>
        <end position="53"/>
    </location>
</feature>
<evidence type="ECO:0000256" key="10">
    <source>
        <dbReference type="ARBA" id="ARBA00019781"/>
    </source>
</evidence>
<dbReference type="InterPro" id="IPR041051">
    <property type="entry name" value="PCSK9_C3"/>
</dbReference>
<feature type="active site" description="Charge relay system" evidence="31">
    <location>
        <position position="514"/>
    </location>
</feature>
<evidence type="ECO:0000256" key="31">
    <source>
        <dbReference type="PROSITE-ProRule" id="PRU01240"/>
    </source>
</evidence>
<evidence type="ECO:0000256" key="29">
    <source>
        <dbReference type="ARBA" id="ARBA00032525"/>
    </source>
</evidence>
<feature type="active site" description="Charge relay system" evidence="31">
    <location>
        <position position="313"/>
    </location>
</feature>
<evidence type="ECO:0000256" key="19">
    <source>
        <dbReference type="ARBA" id="ARBA00022813"/>
    </source>
</evidence>
<dbReference type="Pfam" id="PF18463">
    <property type="entry name" value="PCSK9_C3"/>
    <property type="match status" value="1"/>
</dbReference>
<dbReference type="InterPro" id="IPR036852">
    <property type="entry name" value="Peptidase_S8/S53_dom_sf"/>
</dbReference>
<dbReference type="GO" id="GO:0005768">
    <property type="term" value="C:endosome"/>
    <property type="evidence" value="ECO:0007669"/>
    <property type="project" value="UniProtKB-SubCell"/>
</dbReference>
<dbReference type="InterPro" id="IPR029181">
    <property type="entry name" value="Barttin"/>
</dbReference>
<evidence type="ECO:0000256" key="25">
    <source>
        <dbReference type="ARBA" id="ARBA00023157"/>
    </source>
</evidence>
<dbReference type="GO" id="GO:0005615">
    <property type="term" value="C:extracellular space"/>
    <property type="evidence" value="ECO:0007669"/>
    <property type="project" value="TreeGrafter"/>
</dbReference>
<evidence type="ECO:0000256" key="26">
    <source>
        <dbReference type="ARBA" id="ARBA00023166"/>
    </source>
</evidence>
<dbReference type="EMBL" id="CAJRST010000002">
    <property type="protein sequence ID" value="CAG5862501.1"/>
    <property type="molecule type" value="Genomic_DNA"/>
</dbReference>
<evidence type="ECO:0000256" key="16">
    <source>
        <dbReference type="ARBA" id="ARBA00022703"/>
    </source>
</evidence>
<dbReference type="InterPro" id="IPR010259">
    <property type="entry name" value="S8pro/Inhibitor_I9"/>
</dbReference>
<evidence type="ECO:0000256" key="2">
    <source>
        <dbReference type="ARBA" id="ARBA00004177"/>
    </source>
</evidence>
<dbReference type="GO" id="GO:0006821">
    <property type="term" value="P:chloride transport"/>
    <property type="evidence" value="ECO:0007669"/>
    <property type="project" value="InterPro"/>
</dbReference>
<evidence type="ECO:0000256" key="11">
    <source>
        <dbReference type="ARBA" id="ARBA00022490"/>
    </source>
</evidence>
<evidence type="ECO:0000256" key="18">
    <source>
        <dbReference type="ARBA" id="ARBA00022801"/>
    </source>
</evidence>
<dbReference type="Gene3D" id="3.30.70.80">
    <property type="entry name" value="Peptidase S8 propeptide/proteinase inhibitor I9"/>
    <property type="match status" value="1"/>
</dbReference>
<reference evidence="37" key="1">
    <citation type="submission" date="2021-05" db="EMBL/GenBank/DDBJ databases">
        <authorList>
            <person name="Tigano A."/>
        </authorList>
    </citation>
    <scope>NUCLEOTIDE SEQUENCE</scope>
</reference>
<dbReference type="Pfam" id="PF05922">
    <property type="entry name" value="Inhibitor_I9"/>
    <property type="match status" value="1"/>
</dbReference>
<dbReference type="FunFam" id="3.30.70.80:FF:000004">
    <property type="entry name" value="Proprotein convertase subtilisin/kexin type 9"/>
    <property type="match status" value="1"/>
</dbReference>
<evidence type="ECO:0000313" key="37">
    <source>
        <dbReference type="EMBL" id="CAG5862501.1"/>
    </source>
</evidence>
<dbReference type="AlphaFoldDB" id="A0A8S4AGF5"/>
<evidence type="ECO:0000256" key="32">
    <source>
        <dbReference type="SAM" id="Phobius"/>
    </source>
</evidence>
<keyword evidence="13" id="KW-0597">Phosphoprotein</keyword>
<dbReference type="GO" id="GO:0005783">
    <property type="term" value="C:endoplasmic reticulum"/>
    <property type="evidence" value="ECO:0007669"/>
    <property type="project" value="UniProtKB-SubCell"/>
</dbReference>
<dbReference type="FunFam" id="3.40.50.200:FF:000016">
    <property type="entry name" value="Proprotein convertase subtilisin/kexin type 9"/>
    <property type="match status" value="1"/>
</dbReference>
<keyword evidence="12" id="KW-0153">Cholesterol metabolism</keyword>
<keyword evidence="17" id="KW-0967">Endosome</keyword>
<feature type="domain" description="Proprotein convertase subtilisin/kexin type 9 C-terminal" evidence="36">
    <location>
        <begin position="722"/>
        <end position="793"/>
    </location>
</feature>
<dbReference type="GO" id="GO:0005764">
    <property type="term" value="C:lysosome"/>
    <property type="evidence" value="ECO:0007669"/>
    <property type="project" value="UniProtKB-SubCell"/>
</dbReference>
<evidence type="ECO:0000256" key="6">
    <source>
        <dbReference type="ARBA" id="ARBA00004496"/>
    </source>
</evidence>
<dbReference type="SUPFAM" id="SSF52743">
    <property type="entry name" value="Subtilisin-like"/>
    <property type="match status" value="1"/>
</dbReference>
<comment type="caution">
    <text evidence="37">The sequence shown here is derived from an EMBL/GenBank/DDBJ whole genome shotgun (WGS) entry which is preliminary data.</text>
</comment>
<evidence type="ECO:0000256" key="17">
    <source>
        <dbReference type="ARBA" id="ARBA00022753"/>
    </source>
</evidence>
<evidence type="ECO:0000256" key="4">
    <source>
        <dbReference type="ARBA" id="ARBA00004241"/>
    </source>
</evidence>
<keyword evidence="21 31" id="KW-0720">Serine protease</keyword>
<dbReference type="GO" id="GO:0008203">
    <property type="term" value="P:cholesterol metabolic process"/>
    <property type="evidence" value="ECO:0007669"/>
    <property type="project" value="UniProtKB-KW"/>
</dbReference>
<proteinExistence type="inferred from homology"/>
<comment type="subunit">
    <text evidence="9">Monomer. Can self-associate to form dimers and higher multimers which may have increased LDLR degrading activity. The precursor protein but not the mature protein may form multimers. Interacts with APOB, VLDLR, LRP8/APOER2 and BACE1. The full-length immature form (pro-PCSK9) interacts with SCNN1A, SCNN1B and SCNN1G. The pro-PCSK9 form (via C-terminal domain) interacts with LDLR. Interacts (via the C-terminal domain) with ANXA2 (via repeat Annexin 1); the interaction inhibits the degradation of LDLR.</text>
</comment>
<dbReference type="InterPro" id="IPR000209">
    <property type="entry name" value="Peptidase_S8/S53_dom"/>
</dbReference>
<dbReference type="PROSITE" id="PS51892">
    <property type="entry name" value="SUBTILASE"/>
    <property type="match status" value="1"/>
</dbReference>
<evidence type="ECO:0000313" key="38">
    <source>
        <dbReference type="Proteomes" id="UP000677803"/>
    </source>
</evidence>
<dbReference type="Pfam" id="PF15462">
    <property type="entry name" value="Barttin"/>
    <property type="match status" value="1"/>
</dbReference>
<comment type="subcellular location">
    <subcellularLocation>
        <location evidence="4">Cell surface</location>
    </subcellularLocation>
    <subcellularLocation>
        <location evidence="6">Cytoplasm</location>
    </subcellularLocation>
    <subcellularLocation>
        <location evidence="3">Endoplasmic reticulum</location>
    </subcellularLocation>
    <subcellularLocation>
        <location evidence="2">Endosome</location>
    </subcellularLocation>
    <subcellularLocation>
        <location evidence="7">Golgi apparatus</location>
    </subcellularLocation>
    <subcellularLocation>
        <location evidence="5">Lysosome</location>
    </subcellularLocation>
</comment>
<dbReference type="OrthoDB" id="206201at2759"/>
<feature type="domain" description="Peptidase S8/S53" evidence="33">
    <location>
        <begin position="311"/>
        <end position="547"/>
    </location>
</feature>
<dbReference type="Gene3D" id="2.60.120.690">
    <property type="entry name" value="Proprotein convertase subtilisin/kexin type 9"/>
    <property type="match status" value="1"/>
</dbReference>
<keyword evidence="32" id="KW-0472">Membrane</keyword>
<dbReference type="Pfam" id="PF18459">
    <property type="entry name" value="PCSK9_C1"/>
    <property type="match status" value="1"/>
</dbReference>
<evidence type="ECO:0000256" key="24">
    <source>
        <dbReference type="ARBA" id="ARBA00023098"/>
    </source>
</evidence>
<keyword evidence="19" id="KW-0068">Autocatalytic cleavage</keyword>
<keyword evidence="16" id="KW-0053">Apoptosis</keyword>
<evidence type="ECO:0000256" key="23">
    <source>
        <dbReference type="ARBA" id="ARBA00023034"/>
    </source>
</evidence>
<dbReference type="Pfam" id="PF00082">
    <property type="entry name" value="Peptidase_S8"/>
    <property type="match status" value="1"/>
</dbReference>
<evidence type="ECO:0000256" key="1">
    <source>
        <dbReference type="ARBA" id="ARBA00001913"/>
    </source>
</evidence>
<comment type="cofactor">
    <cofactor evidence="1">
        <name>Ca(2+)</name>
        <dbReference type="ChEBI" id="CHEBI:29108"/>
    </cofactor>
</comment>
<dbReference type="PANTHER" id="PTHR43806:SF60">
    <property type="entry name" value="PROPROTEIN CONVERTASE SUBTILISIN_KEXIN TYPE 9"/>
    <property type="match status" value="1"/>
</dbReference>
<feature type="transmembrane region" description="Helical" evidence="32">
    <location>
        <begin position="6"/>
        <end position="26"/>
    </location>
</feature>
<dbReference type="Gene3D" id="3.40.50.200">
    <property type="entry name" value="Peptidase S8/S53 domain"/>
    <property type="match status" value="1"/>
</dbReference>
<keyword evidence="38" id="KW-1185">Reference proteome</keyword>
<evidence type="ECO:0000256" key="5">
    <source>
        <dbReference type="ARBA" id="ARBA00004371"/>
    </source>
</evidence>
<dbReference type="InterPro" id="IPR037045">
    <property type="entry name" value="S8pro/Inhibitor_I9_sf"/>
</dbReference>
<evidence type="ECO:0000256" key="20">
    <source>
        <dbReference type="ARBA" id="ARBA00022824"/>
    </source>
</evidence>
<accession>A0A8S4AGF5</accession>
<evidence type="ECO:0000256" key="21">
    <source>
        <dbReference type="ARBA" id="ARBA00022825"/>
    </source>
</evidence>
<keyword evidence="23" id="KW-0333">Golgi apparatus</keyword>
<keyword evidence="32" id="KW-0812">Transmembrane</keyword>
<evidence type="ECO:0000259" key="36">
    <source>
        <dbReference type="Pfam" id="PF18463"/>
    </source>
</evidence>
<feature type="domain" description="Proprotein convertase subtilisin/kexin type 9 C-terminal" evidence="35">
    <location>
        <begin position="579"/>
        <end position="657"/>
    </location>
</feature>
<organism evidence="37 38">
    <name type="scientific">Menidia menidia</name>
    <name type="common">Atlantic silverside</name>
    <dbReference type="NCBI Taxonomy" id="238744"/>
    <lineage>
        <taxon>Eukaryota</taxon>
        <taxon>Metazoa</taxon>
        <taxon>Chordata</taxon>
        <taxon>Craniata</taxon>
        <taxon>Vertebrata</taxon>
        <taxon>Euteleostomi</taxon>
        <taxon>Actinopterygii</taxon>
        <taxon>Neopterygii</taxon>
        <taxon>Teleostei</taxon>
        <taxon>Neoteleostei</taxon>
        <taxon>Acanthomorphata</taxon>
        <taxon>Ovalentaria</taxon>
        <taxon>Atherinomorphae</taxon>
        <taxon>Atheriniformes</taxon>
        <taxon>Atherinopsidae</taxon>
        <taxon>Menidiinae</taxon>
        <taxon>Menidia</taxon>
    </lineage>
</organism>
<evidence type="ECO:0000256" key="28">
    <source>
        <dbReference type="ARBA" id="ARBA00023228"/>
    </source>
</evidence>
<dbReference type="GO" id="GO:0005794">
    <property type="term" value="C:Golgi apparatus"/>
    <property type="evidence" value="ECO:0007669"/>
    <property type="project" value="UniProtKB-SubCell"/>
</dbReference>
<protein>
    <recommendedName>
        <fullName evidence="10">Proprotein convertase subtilisin/kexin type 9</fullName>
    </recommendedName>
    <alternativeName>
        <fullName evidence="30">Proprotein convertase 9</fullName>
    </alternativeName>
    <alternativeName>
        <fullName evidence="29">Subtilisin/kexin-like protease PC9</fullName>
    </alternativeName>
</protein>
<dbReference type="GO" id="GO:0006508">
    <property type="term" value="P:proteolysis"/>
    <property type="evidence" value="ECO:0007669"/>
    <property type="project" value="UniProtKB-KW"/>
</dbReference>
<feature type="domain" description="Inhibitor I9" evidence="34">
    <location>
        <begin position="202"/>
        <end position="272"/>
    </location>
</feature>
<keyword evidence="11" id="KW-0963">Cytoplasm</keyword>
<keyword evidence="18 31" id="KW-0378">Hydrolase</keyword>
<dbReference type="GO" id="GO:0004252">
    <property type="term" value="F:serine-type endopeptidase activity"/>
    <property type="evidence" value="ECO:0007669"/>
    <property type="project" value="UniProtKB-UniRule"/>
</dbReference>
<evidence type="ECO:0000256" key="27">
    <source>
        <dbReference type="ARBA" id="ARBA00023221"/>
    </source>
</evidence>
<keyword evidence="32" id="KW-1133">Transmembrane helix</keyword>
<keyword evidence="20" id="KW-0256">Endoplasmic reticulum</keyword>
<dbReference type="InterPro" id="IPR041254">
    <property type="entry name" value="PCSK9_C1"/>
</dbReference>
<keyword evidence="26" id="KW-1207">Sterol metabolism</keyword>
<dbReference type="GO" id="GO:0009986">
    <property type="term" value="C:cell surface"/>
    <property type="evidence" value="ECO:0007669"/>
    <property type="project" value="UniProtKB-SubCell"/>
</dbReference>
<dbReference type="PRINTS" id="PR00723">
    <property type="entry name" value="SUBTILISIN"/>
</dbReference>
<dbReference type="InterPro" id="IPR050131">
    <property type="entry name" value="Peptidase_S8_subtilisin-like"/>
</dbReference>
<keyword evidence="15 31" id="KW-0645">Protease</keyword>
<name>A0A8S4AGF5_9TELE</name>
<evidence type="ECO:0000256" key="8">
    <source>
        <dbReference type="ARBA" id="ARBA00011073"/>
    </source>
</evidence>
<keyword evidence="28" id="KW-0458">Lysosome</keyword>
<keyword evidence="25" id="KW-1015">Disulfide bond</keyword>
<evidence type="ECO:0000256" key="15">
    <source>
        <dbReference type="ARBA" id="ARBA00022670"/>
    </source>
</evidence>
<dbReference type="Proteomes" id="UP000677803">
    <property type="component" value="Unassembled WGS sequence"/>
</dbReference>
<evidence type="ECO:0000256" key="30">
    <source>
        <dbReference type="ARBA" id="ARBA00032870"/>
    </source>
</evidence>
<gene>
    <name evidence="37" type="ORF">MMEN_LOCUS1186</name>
</gene>
<evidence type="ECO:0000256" key="7">
    <source>
        <dbReference type="ARBA" id="ARBA00004555"/>
    </source>
</evidence>
<keyword evidence="24" id="KW-0443">Lipid metabolism</keyword>
<evidence type="ECO:0000259" key="34">
    <source>
        <dbReference type="Pfam" id="PF05922"/>
    </source>
</evidence>
<evidence type="ECO:0000256" key="3">
    <source>
        <dbReference type="ARBA" id="ARBA00004240"/>
    </source>
</evidence>